<dbReference type="Gramene" id="GBG75772">
    <property type="protein sequence ID" value="GBG75772"/>
    <property type="gene ID" value="CBR_g21016"/>
</dbReference>
<comment type="caution">
    <text evidence="1">The sequence shown here is derived from an EMBL/GenBank/DDBJ whole genome shotgun (WGS) entry which is preliminary data.</text>
</comment>
<sequence>MTRSARTEGKLVQRTAEIKVERTSREMASNRDLQQAADNWLVVLQDGRRRLQEAVLRLSSAARDWSGVDWGATSLTGWLEEMLQRMLGVLGELEKGPDPRWEHLLDWQLVDELMCCCYELYEEGNDLCVEYAARSTGEPTERPSTVRPLHLLSNLARAGILTSIIPTTHTAAATTLPAQTEIEMSASATQVTIPIISMALTTVASATVTNTSQKSTSSVTMPSAAQLLTTTTSMTAVTTTSTITTAPITMTSATQLLTTTAPSTMSKTTDTPTTPLAATTAILSVICTPSTLTLGGVSWKALEFLLRLKGGQGVMLANPTALPDYLRALCTQQGRVLIGGRGEGGLSHELFPWDSGGERVAREGCCEEGLG</sequence>
<keyword evidence="2" id="KW-1185">Reference proteome</keyword>
<reference evidence="1 2" key="1">
    <citation type="journal article" date="2018" name="Cell">
        <title>The Chara Genome: Secondary Complexity and Implications for Plant Terrestrialization.</title>
        <authorList>
            <person name="Nishiyama T."/>
            <person name="Sakayama H."/>
            <person name="Vries J.D."/>
            <person name="Buschmann H."/>
            <person name="Saint-Marcoux D."/>
            <person name="Ullrich K.K."/>
            <person name="Haas F.B."/>
            <person name="Vanderstraeten L."/>
            <person name="Becker D."/>
            <person name="Lang D."/>
            <person name="Vosolsobe S."/>
            <person name="Rombauts S."/>
            <person name="Wilhelmsson P.K.I."/>
            <person name="Janitza P."/>
            <person name="Kern R."/>
            <person name="Heyl A."/>
            <person name="Rumpler F."/>
            <person name="Villalobos L.I.A.C."/>
            <person name="Clay J.M."/>
            <person name="Skokan R."/>
            <person name="Toyoda A."/>
            <person name="Suzuki Y."/>
            <person name="Kagoshima H."/>
            <person name="Schijlen E."/>
            <person name="Tajeshwar N."/>
            <person name="Catarino B."/>
            <person name="Hetherington A.J."/>
            <person name="Saltykova A."/>
            <person name="Bonnot C."/>
            <person name="Breuninger H."/>
            <person name="Symeonidi A."/>
            <person name="Radhakrishnan G.V."/>
            <person name="Van Nieuwerburgh F."/>
            <person name="Deforce D."/>
            <person name="Chang C."/>
            <person name="Karol K.G."/>
            <person name="Hedrich R."/>
            <person name="Ulvskov P."/>
            <person name="Glockner G."/>
            <person name="Delwiche C.F."/>
            <person name="Petrasek J."/>
            <person name="Van de Peer Y."/>
            <person name="Friml J."/>
            <person name="Beilby M."/>
            <person name="Dolan L."/>
            <person name="Kohara Y."/>
            <person name="Sugano S."/>
            <person name="Fujiyama A."/>
            <person name="Delaux P.-M."/>
            <person name="Quint M."/>
            <person name="TheiBen G."/>
            <person name="Hagemann M."/>
            <person name="Harholt J."/>
            <person name="Dunand C."/>
            <person name="Zachgo S."/>
            <person name="Langdale J."/>
            <person name="Maumus F."/>
            <person name="Straeten D.V.D."/>
            <person name="Gould S.B."/>
            <person name="Rensing S.A."/>
        </authorList>
    </citation>
    <scope>NUCLEOTIDE SEQUENCE [LARGE SCALE GENOMIC DNA]</scope>
    <source>
        <strain evidence="1 2">S276</strain>
    </source>
</reference>
<dbReference type="AlphaFoldDB" id="A0A388L0L1"/>
<evidence type="ECO:0000313" key="2">
    <source>
        <dbReference type="Proteomes" id="UP000265515"/>
    </source>
</evidence>
<protein>
    <submittedName>
        <fullName evidence="1">Uncharacterized protein</fullName>
    </submittedName>
</protein>
<dbReference type="EMBL" id="BFEA01000231">
    <property type="protein sequence ID" value="GBG75772.1"/>
    <property type="molecule type" value="Genomic_DNA"/>
</dbReference>
<evidence type="ECO:0000313" key="1">
    <source>
        <dbReference type="EMBL" id="GBG75772.1"/>
    </source>
</evidence>
<accession>A0A388L0L1</accession>
<dbReference type="Proteomes" id="UP000265515">
    <property type="component" value="Unassembled WGS sequence"/>
</dbReference>
<organism evidence="1 2">
    <name type="scientific">Chara braunii</name>
    <name type="common">Braun's stonewort</name>
    <dbReference type="NCBI Taxonomy" id="69332"/>
    <lineage>
        <taxon>Eukaryota</taxon>
        <taxon>Viridiplantae</taxon>
        <taxon>Streptophyta</taxon>
        <taxon>Charophyceae</taxon>
        <taxon>Charales</taxon>
        <taxon>Characeae</taxon>
        <taxon>Chara</taxon>
    </lineage>
</organism>
<proteinExistence type="predicted"/>
<gene>
    <name evidence="1" type="ORF">CBR_g21016</name>
</gene>
<name>A0A388L0L1_CHABU</name>